<dbReference type="Pfam" id="PF04023">
    <property type="entry name" value="FeoA"/>
    <property type="match status" value="1"/>
</dbReference>
<comment type="caution">
    <text evidence="3">The sequence shown here is derived from an EMBL/GenBank/DDBJ whole genome shotgun (WGS) entry which is preliminary data.</text>
</comment>
<name>A0A0W8G4N7_9ZZZZ</name>
<dbReference type="AlphaFoldDB" id="A0A0W8G4N7"/>
<dbReference type="SUPFAM" id="SSF50037">
    <property type="entry name" value="C-terminal domain of transcriptional repressors"/>
    <property type="match status" value="1"/>
</dbReference>
<organism evidence="3">
    <name type="scientific">hydrocarbon metagenome</name>
    <dbReference type="NCBI Taxonomy" id="938273"/>
    <lineage>
        <taxon>unclassified sequences</taxon>
        <taxon>metagenomes</taxon>
        <taxon>ecological metagenomes</taxon>
    </lineage>
</organism>
<dbReference type="SMART" id="SM00899">
    <property type="entry name" value="FeoA"/>
    <property type="match status" value="1"/>
</dbReference>
<evidence type="ECO:0000259" key="2">
    <source>
        <dbReference type="SMART" id="SM00899"/>
    </source>
</evidence>
<evidence type="ECO:0000313" key="3">
    <source>
        <dbReference type="EMBL" id="KUG27986.1"/>
    </source>
</evidence>
<protein>
    <submittedName>
        <fullName evidence="3">Putative ferrous iron transport protein a</fullName>
    </submittedName>
</protein>
<dbReference type="PANTHER" id="PTHR42954">
    <property type="entry name" value="FE(2+) TRANSPORT PROTEIN A"/>
    <property type="match status" value="1"/>
</dbReference>
<gene>
    <name evidence="3" type="ORF">ASZ90_002158</name>
</gene>
<proteinExistence type="predicted"/>
<sequence length="76" mass="8386">MVMSMRKMSVNQCGQIRSVTASGEMGRRIRDMGLVPGTELMVVGRAPLQDPVALRMKGFTLSLRNSEADFITVEAR</sequence>
<dbReference type="GO" id="GO:0046914">
    <property type="term" value="F:transition metal ion binding"/>
    <property type="evidence" value="ECO:0007669"/>
    <property type="project" value="InterPro"/>
</dbReference>
<dbReference type="EMBL" id="LNQE01000270">
    <property type="protein sequence ID" value="KUG27986.1"/>
    <property type="molecule type" value="Genomic_DNA"/>
</dbReference>
<keyword evidence="1" id="KW-0408">Iron</keyword>
<reference evidence="3" key="1">
    <citation type="journal article" date="2015" name="Proc. Natl. Acad. Sci. U.S.A.">
        <title>Networks of energetic and metabolic interactions define dynamics in microbial communities.</title>
        <authorList>
            <person name="Embree M."/>
            <person name="Liu J.K."/>
            <person name="Al-Bassam M.M."/>
            <person name="Zengler K."/>
        </authorList>
    </citation>
    <scope>NUCLEOTIDE SEQUENCE</scope>
</reference>
<dbReference type="InterPro" id="IPR007167">
    <property type="entry name" value="Fe-transptr_FeoA-like"/>
</dbReference>
<dbReference type="InterPro" id="IPR008988">
    <property type="entry name" value="Transcriptional_repressor_C"/>
</dbReference>
<dbReference type="Gene3D" id="2.30.30.90">
    <property type="match status" value="1"/>
</dbReference>
<feature type="domain" description="Ferrous iron transporter FeoA-like" evidence="2">
    <location>
        <begin position="3"/>
        <end position="75"/>
    </location>
</feature>
<dbReference type="PANTHER" id="PTHR42954:SF2">
    <property type="entry name" value="FE(2+) TRANSPORT PROTEIN A"/>
    <property type="match status" value="1"/>
</dbReference>
<dbReference type="InterPro" id="IPR052713">
    <property type="entry name" value="FeoA"/>
</dbReference>
<dbReference type="InterPro" id="IPR038157">
    <property type="entry name" value="FeoA_core_dom"/>
</dbReference>
<accession>A0A0W8G4N7</accession>
<evidence type="ECO:0000256" key="1">
    <source>
        <dbReference type="ARBA" id="ARBA00023004"/>
    </source>
</evidence>